<proteinExistence type="inferred from homology"/>
<evidence type="ECO:0000256" key="1">
    <source>
        <dbReference type="ARBA" id="ARBA00011738"/>
    </source>
</evidence>
<keyword evidence="6 11" id="KW-0694">RNA-binding</keyword>
<comment type="caution">
    <text evidence="13">The sequence shown here is derived from an EMBL/GenBank/DDBJ whole genome shotgun (WGS) entry which is preliminary data.</text>
</comment>
<dbReference type="Gene3D" id="1.10.240.10">
    <property type="entry name" value="Tyrosyl-Transfer RNA Synthetase"/>
    <property type="match status" value="1"/>
</dbReference>
<evidence type="ECO:0000256" key="8">
    <source>
        <dbReference type="ARBA" id="ARBA00023146"/>
    </source>
</evidence>
<dbReference type="InterPro" id="IPR002305">
    <property type="entry name" value="aa-tRNA-synth_Ic"/>
</dbReference>
<dbReference type="EMBL" id="LSUQ01000016">
    <property type="protein sequence ID" value="OAG94121.1"/>
    <property type="molecule type" value="Genomic_DNA"/>
</dbReference>
<dbReference type="PRINTS" id="PR01040">
    <property type="entry name" value="TRNASYNTHTYR"/>
</dbReference>
<dbReference type="GO" id="GO:0006437">
    <property type="term" value="P:tyrosyl-tRNA aminoacylation"/>
    <property type="evidence" value="ECO:0007669"/>
    <property type="project" value="UniProtKB-UniRule"/>
</dbReference>
<dbReference type="InterPro" id="IPR024108">
    <property type="entry name" value="Tyr-tRNA-ligase_bac_2"/>
</dbReference>
<evidence type="ECO:0000313" key="14">
    <source>
        <dbReference type="EMBL" id="OPG15950.1"/>
    </source>
</evidence>
<dbReference type="Pfam" id="PF22421">
    <property type="entry name" value="SYY_C-terminal"/>
    <property type="match status" value="1"/>
</dbReference>
<dbReference type="GO" id="GO:0003723">
    <property type="term" value="F:RNA binding"/>
    <property type="evidence" value="ECO:0007669"/>
    <property type="project" value="UniProtKB-KW"/>
</dbReference>
<dbReference type="InterPro" id="IPR001412">
    <property type="entry name" value="aa-tRNA-synth_I_CS"/>
</dbReference>
<keyword evidence="16" id="KW-1185">Reference proteome</keyword>
<dbReference type="EMBL" id="MWPS01000026">
    <property type="protein sequence ID" value="OPG15950.1"/>
    <property type="molecule type" value="Genomic_DNA"/>
</dbReference>
<evidence type="ECO:0000256" key="10">
    <source>
        <dbReference type="HAMAP-Rule" id="MF_02007"/>
    </source>
</evidence>
<dbReference type="Pfam" id="PF00579">
    <property type="entry name" value="tRNA-synt_1b"/>
    <property type="match status" value="1"/>
</dbReference>
<gene>
    <name evidence="10" type="primary">tyrS</name>
    <name evidence="13" type="ORF">AYW79_07010</name>
    <name evidence="14" type="ORF">B2M26_10175</name>
</gene>
<dbReference type="Proteomes" id="UP000190229">
    <property type="component" value="Unassembled WGS sequence"/>
</dbReference>
<evidence type="ECO:0000256" key="5">
    <source>
        <dbReference type="ARBA" id="ARBA00022840"/>
    </source>
</evidence>
<feature type="short sequence motif" description="'HIGH' region" evidence="10">
    <location>
        <begin position="57"/>
        <end position="66"/>
    </location>
</feature>
<dbReference type="SUPFAM" id="SSF52374">
    <property type="entry name" value="Nucleotidylyl transferase"/>
    <property type="match status" value="1"/>
</dbReference>
<reference evidence="13 15" key="1">
    <citation type="submission" date="2016-02" db="EMBL/GenBank/DDBJ databases">
        <title>Draft genome sequence of Acidibacillus ferrooxidans SLC66.</title>
        <authorList>
            <person name="Oliveira G."/>
            <person name="Nancucheo I."/>
            <person name="Dall'Agnol H."/>
            <person name="Johnson B."/>
            <person name="Oliveira R."/>
            <person name="Nunes G.L."/>
            <person name="Tzotzos G."/>
            <person name="Orellana S.C."/>
            <person name="Salim A.C."/>
            <person name="Araujo F.M."/>
        </authorList>
    </citation>
    <scope>NUCLEOTIDE SEQUENCE [LARGE SCALE GENOMIC DNA]</scope>
    <source>
        <strain evidence="13 15">SLC66</strain>
    </source>
</reference>
<dbReference type="RefSeq" id="WP_067563761.1">
    <property type="nucleotide sequence ID" value="NZ_LSUQ01000016.1"/>
</dbReference>
<dbReference type="NCBIfam" id="TIGR00234">
    <property type="entry name" value="tyrS"/>
    <property type="match status" value="1"/>
</dbReference>
<evidence type="ECO:0000256" key="3">
    <source>
        <dbReference type="ARBA" id="ARBA00022598"/>
    </source>
</evidence>
<dbReference type="PANTHER" id="PTHR11766">
    <property type="entry name" value="TYROSYL-TRNA SYNTHETASE"/>
    <property type="match status" value="1"/>
</dbReference>
<evidence type="ECO:0000256" key="6">
    <source>
        <dbReference type="ARBA" id="ARBA00022884"/>
    </source>
</evidence>
<evidence type="ECO:0000256" key="2">
    <source>
        <dbReference type="ARBA" id="ARBA00022490"/>
    </source>
</evidence>
<dbReference type="PROSITE" id="PS50889">
    <property type="entry name" value="S4"/>
    <property type="match status" value="1"/>
</dbReference>
<keyword evidence="7 10" id="KW-0648">Protein biosynthesis</keyword>
<evidence type="ECO:0000259" key="12">
    <source>
        <dbReference type="SMART" id="SM00363"/>
    </source>
</evidence>
<reference evidence="14 16" key="2">
    <citation type="submission" date="2017-02" db="EMBL/GenBank/DDBJ databases">
        <title>Draft genome of Acidibacillus ferrooxidans Huett2.</title>
        <authorList>
            <person name="Schopf S."/>
        </authorList>
    </citation>
    <scope>NUCLEOTIDE SEQUENCE [LARGE SCALE GENOMIC DNA]</scope>
    <source>
        <strain evidence="14 16">Huett2</strain>
    </source>
</reference>
<accession>A0A162U9U4</accession>
<dbReference type="GO" id="GO:0005524">
    <property type="term" value="F:ATP binding"/>
    <property type="evidence" value="ECO:0007669"/>
    <property type="project" value="UniProtKB-UniRule"/>
</dbReference>
<dbReference type="Gene3D" id="3.10.290.10">
    <property type="entry name" value="RNA-binding S4 domain"/>
    <property type="match status" value="1"/>
</dbReference>
<dbReference type="InterPro" id="IPR002307">
    <property type="entry name" value="Tyr-tRNA-ligase"/>
</dbReference>
<dbReference type="InterPro" id="IPR024088">
    <property type="entry name" value="Tyr-tRNA-ligase_bac-type"/>
</dbReference>
<keyword evidence="3 10" id="KW-0436">Ligase</keyword>
<evidence type="ECO:0000256" key="9">
    <source>
        <dbReference type="ARBA" id="ARBA00048248"/>
    </source>
</evidence>
<organism evidence="13 15">
    <name type="scientific">Ferroacidibacillus organovorans</name>
    <dbReference type="NCBI Taxonomy" id="1765683"/>
    <lineage>
        <taxon>Bacteria</taxon>
        <taxon>Bacillati</taxon>
        <taxon>Bacillota</taxon>
        <taxon>Bacilli</taxon>
        <taxon>Bacillales</taxon>
        <taxon>Alicyclobacillaceae</taxon>
        <taxon>Ferroacidibacillus</taxon>
    </lineage>
</organism>
<comment type="function">
    <text evidence="10">Catalyzes the attachment of tyrosine to tRNA(Tyr) in a two-step reaction: tyrosine is first activated by ATP to form Tyr-AMP and then transferred to the acceptor end of tRNA(Tyr).</text>
</comment>
<feature type="short sequence motif" description="'KMSKS' region" evidence="10">
    <location>
        <begin position="241"/>
        <end position="245"/>
    </location>
</feature>
<dbReference type="GO" id="GO:0004831">
    <property type="term" value="F:tyrosine-tRNA ligase activity"/>
    <property type="evidence" value="ECO:0007669"/>
    <property type="project" value="UniProtKB-UniRule"/>
</dbReference>
<dbReference type="AlphaFoldDB" id="A0A162U9U4"/>
<comment type="catalytic activity">
    <reaction evidence="9 10">
        <text>tRNA(Tyr) + L-tyrosine + ATP = L-tyrosyl-tRNA(Tyr) + AMP + diphosphate + H(+)</text>
        <dbReference type="Rhea" id="RHEA:10220"/>
        <dbReference type="Rhea" id="RHEA-COMP:9706"/>
        <dbReference type="Rhea" id="RHEA-COMP:9707"/>
        <dbReference type="ChEBI" id="CHEBI:15378"/>
        <dbReference type="ChEBI" id="CHEBI:30616"/>
        <dbReference type="ChEBI" id="CHEBI:33019"/>
        <dbReference type="ChEBI" id="CHEBI:58315"/>
        <dbReference type="ChEBI" id="CHEBI:78442"/>
        <dbReference type="ChEBI" id="CHEBI:78536"/>
        <dbReference type="ChEBI" id="CHEBI:456215"/>
        <dbReference type="EC" id="6.1.1.1"/>
    </reaction>
</comment>
<evidence type="ECO:0000256" key="11">
    <source>
        <dbReference type="PROSITE-ProRule" id="PRU00182"/>
    </source>
</evidence>
<keyword evidence="8 10" id="KW-0030">Aminoacyl-tRNA synthetase</keyword>
<dbReference type="PANTHER" id="PTHR11766:SF1">
    <property type="entry name" value="TYROSINE--TRNA LIGASE"/>
    <property type="match status" value="1"/>
</dbReference>
<dbReference type="InterPro" id="IPR054608">
    <property type="entry name" value="SYY-like_C"/>
</dbReference>
<dbReference type="FunFam" id="3.40.50.620:FF:000061">
    <property type="entry name" value="Tyrosine--tRNA ligase"/>
    <property type="match status" value="1"/>
</dbReference>
<dbReference type="SMART" id="SM00363">
    <property type="entry name" value="S4"/>
    <property type="match status" value="1"/>
</dbReference>
<dbReference type="CDD" id="cd00805">
    <property type="entry name" value="TyrRS_core"/>
    <property type="match status" value="1"/>
</dbReference>
<comment type="subunit">
    <text evidence="1 10">Homodimer.</text>
</comment>
<protein>
    <recommendedName>
        <fullName evidence="10">Tyrosine--tRNA ligase</fullName>
        <ecNumber evidence="10">6.1.1.1</ecNumber>
    </recommendedName>
    <alternativeName>
        <fullName evidence="10">Tyrosyl-tRNA synthetase</fullName>
        <shortName evidence="10">TyrRS</shortName>
    </alternativeName>
</protein>
<name>A0A162U9U4_9BACL</name>
<dbReference type="Gene3D" id="3.40.50.620">
    <property type="entry name" value="HUPs"/>
    <property type="match status" value="1"/>
</dbReference>
<comment type="subcellular location">
    <subcellularLocation>
        <location evidence="10">Cytoplasm</location>
    </subcellularLocation>
</comment>
<feature type="domain" description="RNA-binding S4" evidence="12">
    <location>
        <begin position="351"/>
        <end position="413"/>
    </location>
</feature>
<dbReference type="OrthoDB" id="9804243at2"/>
<dbReference type="STRING" id="1765683.B2M26_10175"/>
<evidence type="ECO:0000313" key="13">
    <source>
        <dbReference type="EMBL" id="OAG94121.1"/>
    </source>
</evidence>
<dbReference type="FunFam" id="1.10.240.10:FF:000006">
    <property type="entry name" value="Tyrosine--tRNA ligase"/>
    <property type="match status" value="1"/>
</dbReference>
<dbReference type="FunFam" id="3.10.290.10:FF:000022">
    <property type="entry name" value="Tyrosine--tRNA ligase"/>
    <property type="match status" value="1"/>
</dbReference>
<dbReference type="InterPro" id="IPR036986">
    <property type="entry name" value="S4_RNA-bd_sf"/>
</dbReference>
<dbReference type="GO" id="GO:0005829">
    <property type="term" value="C:cytosol"/>
    <property type="evidence" value="ECO:0007669"/>
    <property type="project" value="TreeGrafter"/>
</dbReference>
<keyword evidence="5 10" id="KW-0067">ATP-binding</keyword>
<evidence type="ECO:0000313" key="15">
    <source>
        <dbReference type="Proteomes" id="UP000077421"/>
    </source>
</evidence>
<keyword evidence="4 10" id="KW-0547">Nucleotide-binding</keyword>
<evidence type="ECO:0000256" key="7">
    <source>
        <dbReference type="ARBA" id="ARBA00022917"/>
    </source>
</evidence>
<dbReference type="EC" id="6.1.1.1" evidence="10"/>
<feature type="binding site" evidence="10">
    <location>
        <position position="244"/>
    </location>
    <ligand>
        <name>ATP</name>
        <dbReference type="ChEBI" id="CHEBI:30616"/>
    </ligand>
</feature>
<dbReference type="InterPro" id="IPR014729">
    <property type="entry name" value="Rossmann-like_a/b/a_fold"/>
</dbReference>
<dbReference type="SUPFAM" id="SSF55174">
    <property type="entry name" value="Alpha-L RNA-binding motif"/>
    <property type="match status" value="1"/>
</dbReference>
<evidence type="ECO:0000256" key="4">
    <source>
        <dbReference type="ARBA" id="ARBA00022741"/>
    </source>
</evidence>
<dbReference type="InterPro" id="IPR002942">
    <property type="entry name" value="S4_RNA-bd"/>
</dbReference>
<comment type="similarity">
    <text evidence="10">Belongs to the class-I aminoacyl-tRNA synthetase family. TyrS type 2 subfamily.</text>
</comment>
<dbReference type="PROSITE" id="PS00178">
    <property type="entry name" value="AA_TRNA_LIGASE_I"/>
    <property type="match status" value="1"/>
</dbReference>
<dbReference type="HAMAP" id="MF_02007">
    <property type="entry name" value="Tyr_tRNA_synth_type2"/>
    <property type="match status" value="1"/>
</dbReference>
<sequence>MGERGRKVLDLEKEALRQLDILSHGAVDVIPKEELLEKLKRSLETKTPLRVKLGLDPTAPDIHIGHTVVLNKLRQFQDLGHHVQLVIGDFTGRIGDPTGKSETRKQLTEEQVQENAATYRAQVFKVLDEERTMLHFNATWLSSLQFAEVLRLGATVTVARMLERDDFKKRFSENVAISIHELFYPLMQAYDSVALETDVELGGTDQTFNLLMGRTLQKEYGMSPQVVITMPLIEGLDGVQKMSKSLGNYIGVDDEPKDMYGKAMSIPDELMVKYLTLVSGLRKDEVEALEAGLVGGTVHPRDAKMKLAHALVTRFHGRTAAELAQEAFVRVFQKRSLPDEIESFALEAERVALVPLLVRAGMAPSNSEARRLIAGGGVKMDGETVNDAALEFEPRTGMVLQVGKRRFIKLDVQG</sequence>
<dbReference type="CDD" id="cd00165">
    <property type="entry name" value="S4"/>
    <property type="match status" value="1"/>
</dbReference>
<evidence type="ECO:0000313" key="16">
    <source>
        <dbReference type="Proteomes" id="UP000190229"/>
    </source>
</evidence>
<dbReference type="Proteomes" id="UP000077421">
    <property type="component" value="Unassembled WGS sequence"/>
</dbReference>
<keyword evidence="2 10" id="KW-0963">Cytoplasm</keyword>